<evidence type="ECO:0000313" key="2">
    <source>
        <dbReference type="Proteomes" id="UP000006334"/>
    </source>
</evidence>
<evidence type="ECO:0000313" key="1">
    <source>
        <dbReference type="EMBL" id="GAC12885.1"/>
    </source>
</evidence>
<accession>K6YNI5</accession>
<comment type="caution">
    <text evidence="1">The sequence shown here is derived from an EMBL/GenBank/DDBJ whole genome shotgun (WGS) entry which is preliminary data.</text>
</comment>
<reference evidence="1 2" key="1">
    <citation type="journal article" date="2017" name="Antonie Van Leeuwenhoek">
        <title>Rhizobium rhizosphaerae sp. nov., a novel species isolated from rice rhizosphere.</title>
        <authorList>
            <person name="Zhao J.J."/>
            <person name="Zhang J."/>
            <person name="Zhang R.J."/>
            <person name="Zhang C.W."/>
            <person name="Yin H.Q."/>
            <person name="Zhang X.X."/>
        </authorList>
    </citation>
    <scope>NUCLEOTIDE SEQUENCE [LARGE SCALE GENOMIC DNA]</scope>
    <source>
        <strain evidence="1 2">E3</strain>
    </source>
</reference>
<protein>
    <submittedName>
        <fullName evidence="1">Uncharacterized protein</fullName>
    </submittedName>
</protein>
<dbReference type="STRING" id="1127673.GLIP_0231"/>
<keyword evidence="2" id="KW-1185">Reference proteome</keyword>
<proteinExistence type="predicted"/>
<organism evidence="1 2">
    <name type="scientific">Aliiglaciecola lipolytica E3</name>
    <dbReference type="NCBI Taxonomy" id="1127673"/>
    <lineage>
        <taxon>Bacteria</taxon>
        <taxon>Pseudomonadati</taxon>
        <taxon>Pseudomonadota</taxon>
        <taxon>Gammaproteobacteria</taxon>
        <taxon>Alteromonadales</taxon>
        <taxon>Alteromonadaceae</taxon>
        <taxon>Aliiglaciecola</taxon>
    </lineage>
</organism>
<dbReference type="AlphaFoldDB" id="K6YNI5"/>
<gene>
    <name evidence="1" type="ORF">GLIP_0231</name>
</gene>
<name>K6YNI5_9ALTE</name>
<dbReference type="EMBL" id="BAEN01000009">
    <property type="protein sequence ID" value="GAC12885.1"/>
    <property type="molecule type" value="Genomic_DNA"/>
</dbReference>
<sequence>MQGALYSILILLLVIFVIFFNEARKEVIFLCGNFTKGVSKTSVITQLNTAELSTYIIQETPSGERIVLDNMLTFGLYRCVIEIDDVGRVAQSQIN</sequence>
<dbReference type="eggNOG" id="ENOG5033GIG">
    <property type="taxonomic scope" value="Bacteria"/>
</dbReference>
<dbReference type="Proteomes" id="UP000006334">
    <property type="component" value="Unassembled WGS sequence"/>
</dbReference>